<accession>A0A8E2QH19</accession>
<dbReference type="AlphaFoldDB" id="A0A8E2QH19"/>
<proteinExistence type="predicted"/>
<keyword evidence="2" id="KW-1185">Reference proteome</keyword>
<dbReference type="EMBL" id="POUK01000001">
    <property type="protein sequence ID" value="PNF77960.1"/>
    <property type="molecule type" value="Genomic_DNA"/>
</dbReference>
<evidence type="ECO:0000313" key="2">
    <source>
        <dbReference type="Proteomes" id="UP000235881"/>
    </source>
</evidence>
<dbReference type="Pfam" id="PF06892">
    <property type="entry name" value="Phage_CP76"/>
    <property type="match status" value="1"/>
</dbReference>
<organism evidence="1 2">
    <name type="scientific">Stutzerimonas degradans</name>
    <dbReference type="NCBI Taxonomy" id="2968968"/>
    <lineage>
        <taxon>Bacteria</taxon>
        <taxon>Pseudomonadati</taxon>
        <taxon>Pseudomonadota</taxon>
        <taxon>Gammaproteobacteria</taxon>
        <taxon>Pseudomonadales</taxon>
        <taxon>Pseudomonadaceae</taxon>
        <taxon>Stutzerimonas</taxon>
    </lineage>
</organism>
<name>A0A8E2QH19_9GAMM</name>
<protein>
    <recommendedName>
        <fullName evidence="3">Phage regulatory protein CII</fullName>
    </recommendedName>
</protein>
<dbReference type="Proteomes" id="UP000235881">
    <property type="component" value="Unassembled WGS sequence"/>
</dbReference>
<evidence type="ECO:0008006" key="3">
    <source>
        <dbReference type="Google" id="ProtNLM"/>
    </source>
</evidence>
<comment type="caution">
    <text evidence="1">The sequence shown here is derived from an EMBL/GenBank/DDBJ whole genome shotgun (WGS) entry which is preliminary data.</text>
</comment>
<reference evidence="1 2" key="1">
    <citation type="submission" date="2018-01" db="EMBL/GenBank/DDBJ databases">
        <title>Denitrification phenotypes of diverse strains of Pseudomonas stutzeri.</title>
        <authorList>
            <person name="Milligan D.A."/>
            <person name="Bergaust L."/>
            <person name="Bakken L.R."/>
            <person name="Frostegard A."/>
        </authorList>
    </citation>
    <scope>NUCLEOTIDE SEQUENCE [LARGE SCALE GENOMIC DNA]</scope>
    <source>
        <strain evidence="1 2">DSM 50238</strain>
    </source>
</reference>
<evidence type="ECO:0000313" key="1">
    <source>
        <dbReference type="EMBL" id="PNF77960.1"/>
    </source>
</evidence>
<dbReference type="RefSeq" id="WP_102827433.1">
    <property type="nucleotide sequence ID" value="NZ_CP065721.1"/>
</dbReference>
<sequence>MSRRDLLPGKGPVLNTRQALYRATRDATGGQNAVALTIGMDPDELSKRVNPEGHRPIHPEFIEEIVATTRDPRLLAALVRPAGAVAFVPQPVPATRDALKALGALLQAEGEFVGSLHDGAADNRWEPHEVETLRYHANRMISEILGIVAGAEQAMEESCHG</sequence>
<dbReference type="GO" id="GO:0003677">
    <property type="term" value="F:DNA binding"/>
    <property type="evidence" value="ECO:0007669"/>
    <property type="project" value="InterPro"/>
</dbReference>
<gene>
    <name evidence="1" type="ORF">CXK95_01300</name>
</gene>
<dbReference type="InterPro" id="IPR009679">
    <property type="entry name" value="Phage_186_CII-like"/>
</dbReference>